<name>A0A7M2YYN7_9ACTN</name>
<dbReference type="EC" id="3.1.26.11" evidence="8"/>
<feature type="binding site" evidence="8">
    <location>
        <position position="216"/>
    </location>
    <ligand>
        <name>Zn(2+)</name>
        <dbReference type="ChEBI" id="CHEBI:29105"/>
        <label>1</label>
        <note>catalytic</note>
    </ligand>
</feature>
<feature type="binding site" evidence="8">
    <location>
        <position position="216"/>
    </location>
    <ligand>
        <name>Zn(2+)</name>
        <dbReference type="ChEBI" id="CHEBI:29105"/>
        <label>2</label>
        <note>catalytic</note>
    </ligand>
</feature>
<evidence type="ECO:0000256" key="2">
    <source>
        <dbReference type="ARBA" id="ARBA00022694"/>
    </source>
</evidence>
<evidence type="ECO:0000256" key="1">
    <source>
        <dbReference type="ARBA" id="ARBA00011738"/>
    </source>
</evidence>
<dbReference type="SMART" id="SM00849">
    <property type="entry name" value="Lactamase_B"/>
    <property type="match status" value="1"/>
</dbReference>
<comment type="similarity">
    <text evidence="8">Belongs to the RNase Z family.</text>
</comment>
<keyword evidence="4 8" id="KW-0479">Metal-binding</keyword>
<evidence type="ECO:0000256" key="3">
    <source>
        <dbReference type="ARBA" id="ARBA00022722"/>
    </source>
</evidence>
<organism evidence="10 11">
    <name type="scientific">Gaiella occulta</name>
    <dbReference type="NCBI Taxonomy" id="1002870"/>
    <lineage>
        <taxon>Bacteria</taxon>
        <taxon>Bacillati</taxon>
        <taxon>Actinomycetota</taxon>
        <taxon>Thermoleophilia</taxon>
        <taxon>Gaiellales</taxon>
        <taxon>Gaiellaceae</taxon>
        <taxon>Gaiella</taxon>
    </lineage>
</organism>
<keyword evidence="7 8" id="KW-0862">Zinc</keyword>
<gene>
    <name evidence="8" type="primary">rnz</name>
    <name evidence="10" type="ORF">Gocc_1014</name>
</gene>
<comment type="catalytic activity">
    <reaction evidence="8">
        <text>Endonucleolytic cleavage of RNA, removing extra 3' nucleotides from tRNA precursor, generating 3' termini of tRNAs. A 3'-hydroxy group is left at the tRNA terminus and a 5'-phosphoryl group is left at the trailer molecule.</text>
        <dbReference type="EC" id="3.1.26.11"/>
    </reaction>
</comment>
<accession>A0A7M2YYN7</accession>
<dbReference type="GO" id="GO:0042781">
    <property type="term" value="F:3'-tRNA processing endoribonuclease activity"/>
    <property type="evidence" value="ECO:0007669"/>
    <property type="project" value="UniProtKB-UniRule"/>
</dbReference>
<evidence type="ECO:0000259" key="9">
    <source>
        <dbReference type="SMART" id="SM00849"/>
    </source>
</evidence>
<feature type="domain" description="Metallo-beta-lactamase" evidence="9">
    <location>
        <begin position="27"/>
        <end position="209"/>
    </location>
</feature>
<evidence type="ECO:0000256" key="5">
    <source>
        <dbReference type="ARBA" id="ARBA00022759"/>
    </source>
</evidence>
<proteinExistence type="inferred from homology"/>
<comment type="function">
    <text evidence="8">Zinc phosphodiesterase, which displays some tRNA 3'-processing endonuclease activity. Probably involved in tRNA maturation, by removing a 3'-trailer from precursor tRNA.</text>
</comment>
<comment type="subunit">
    <text evidence="1 8">Homodimer.</text>
</comment>
<dbReference type="AlphaFoldDB" id="A0A7M2YYN7"/>
<dbReference type="NCBIfam" id="NF000801">
    <property type="entry name" value="PRK00055.1-3"/>
    <property type="match status" value="1"/>
</dbReference>
<dbReference type="PANTHER" id="PTHR46018">
    <property type="entry name" value="ZINC PHOSPHODIESTERASE ELAC PROTEIN 1"/>
    <property type="match status" value="1"/>
</dbReference>
<keyword evidence="3 8" id="KW-0540">Nuclease</keyword>
<feature type="binding site" evidence="8">
    <location>
        <position position="73"/>
    </location>
    <ligand>
        <name>Zn(2+)</name>
        <dbReference type="ChEBI" id="CHEBI:29105"/>
        <label>2</label>
        <note>catalytic</note>
    </ligand>
</feature>
<feature type="binding site" evidence="8">
    <location>
        <position position="145"/>
    </location>
    <ligand>
        <name>Zn(2+)</name>
        <dbReference type="ChEBI" id="CHEBI:29105"/>
        <label>1</label>
        <note>catalytic</note>
    </ligand>
</feature>
<sequence length="333" mass="35175">MPLESRSVDLDVVFLGTSGSAPTAQRAPAATLVRRGGERILIDCAEGTQRQLLRSDVGLVDLPEIFVTHLHADHTLGLPGMLKTFALRGRELPLAVYGPTGLRDLFGTLRRVIGKLTYEVATVELEAGDALERGEYAIRPFRVSHGVPALGYALVEQARPGRFDVAAADALGVPHGRERGALQRGEAVTLADGSVVTPEQVLGEARAGRSVVLTGDTGPAASVVDAAHGADVLVHEATFCADERGRARETGHSTAGEAALVAREAGVRLLALTHLSSRYFGPDVAAEARQLFPATVVPRDFDTIEIPFPERGAPVLVPRGARRGHLPAADAPQ</sequence>
<evidence type="ECO:0000256" key="7">
    <source>
        <dbReference type="ARBA" id="ARBA00022833"/>
    </source>
</evidence>
<dbReference type="Pfam" id="PF12706">
    <property type="entry name" value="Lactamase_B_2"/>
    <property type="match status" value="1"/>
</dbReference>
<dbReference type="GO" id="GO:0008270">
    <property type="term" value="F:zinc ion binding"/>
    <property type="evidence" value="ECO:0007669"/>
    <property type="project" value="UniProtKB-UniRule"/>
</dbReference>
<reference evidence="11" key="2">
    <citation type="journal article" date="2019" name="MicrobiologyOpen">
        <title>High-quality draft genome sequence of Gaiella occulta isolated from a 150 meter deep mineral water borehole and comparison with the genome sequences of other deep-branching lineages of the phylum Actinobacteria.</title>
        <authorList>
            <person name="Severino R."/>
            <person name="Froufe H.J.C."/>
            <person name="Barroso C."/>
            <person name="Albuquerque L."/>
            <person name="Lobo-da-Cunha A."/>
            <person name="da Costa M.S."/>
            <person name="Egas C."/>
        </authorList>
    </citation>
    <scope>NUCLEOTIDE SEQUENCE [LARGE SCALE GENOMIC DNA]</scope>
    <source>
        <strain evidence="11">F2-233</strain>
    </source>
</reference>
<comment type="cofactor">
    <cofactor evidence="8">
        <name>Zn(2+)</name>
        <dbReference type="ChEBI" id="CHEBI:29105"/>
    </cofactor>
    <text evidence="8">Binds 2 Zn(2+) ions.</text>
</comment>
<dbReference type="InterPro" id="IPR001279">
    <property type="entry name" value="Metallo-B-lactamas"/>
</dbReference>
<evidence type="ECO:0000256" key="6">
    <source>
        <dbReference type="ARBA" id="ARBA00022801"/>
    </source>
</evidence>
<evidence type="ECO:0000313" key="11">
    <source>
        <dbReference type="Proteomes" id="UP000254134"/>
    </source>
</evidence>
<dbReference type="Pfam" id="PF23023">
    <property type="entry name" value="Anti-Pycsar_Apyc1"/>
    <property type="match status" value="1"/>
</dbReference>
<feature type="binding site" evidence="8">
    <location>
        <position position="74"/>
    </location>
    <ligand>
        <name>Zn(2+)</name>
        <dbReference type="ChEBI" id="CHEBI:29105"/>
        <label>2</label>
        <note>catalytic</note>
    </ligand>
</feature>
<keyword evidence="5 8" id="KW-0255">Endonuclease</keyword>
<feature type="binding site" evidence="8">
    <location>
        <position position="71"/>
    </location>
    <ligand>
        <name>Zn(2+)</name>
        <dbReference type="ChEBI" id="CHEBI:29105"/>
        <label>1</label>
        <note>catalytic</note>
    </ligand>
</feature>
<dbReference type="CDD" id="cd07717">
    <property type="entry name" value="RNaseZ_ZiPD-like_MBL-fold"/>
    <property type="match status" value="1"/>
</dbReference>
<protein>
    <recommendedName>
        <fullName evidence="8">Ribonuclease Z</fullName>
        <shortName evidence="8">RNase Z</shortName>
        <ecNumber evidence="8">3.1.26.11</ecNumber>
    </recommendedName>
    <alternativeName>
        <fullName evidence="8">tRNA 3 endonuclease</fullName>
    </alternativeName>
    <alternativeName>
        <fullName evidence="8">tRNase Z</fullName>
    </alternativeName>
</protein>
<dbReference type="InterPro" id="IPR013471">
    <property type="entry name" value="RNase_Z/BN"/>
</dbReference>
<dbReference type="NCBIfam" id="TIGR02651">
    <property type="entry name" value="RNase_Z"/>
    <property type="match status" value="1"/>
</dbReference>
<dbReference type="EMBL" id="QQZY01000002">
    <property type="protein sequence ID" value="RDI75216.1"/>
    <property type="molecule type" value="Genomic_DNA"/>
</dbReference>
<dbReference type="PANTHER" id="PTHR46018:SF2">
    <property type="entry name" value="ZINC PHOSPHODIESTERASE ELAC PROTEIN 1"/>
    <property type="match status" value="1"/>
</dbReference>
<keyword evidence="11" id="KW-1185">Reference proteome</keyword>
<dbReference type="Proteomes" id="UP000254134">
    <property type="component" value="Unassembled WGS sequence"/>
</dbReference>
<dbReference type="HAMAP" id="MF_01818">
    <property type="entry name" value="RNase_Z_BN"/>
    <property type="match status" value="1"/>
</dbReference>
<dbReference type="Gene3D" id="3.60.15.10">
    <property type="entry name" value="Ribonuclease Z/Hydroxyacylglutathione hydrolase-like"/>
    <property type="match status" value="1"/>
</dbReference>
<keyword evidence="2 8" id="KW-0819">tRNA processing</keyword>
<feature type="binding site" evidence="8">
    <location>
        <position position="69"/>
    </location>
    <ligand>
        <name>Zn(2+)</name>
        <dbReference type="ChEBI" id="CHEBI:29105"/>
        <label>1</label>
        <note>catalytic</note>
    </ligand>
</feature>
<evidence type="ECO:0000256" key="8">
    <source>
        <dbReference type="HAMAP-Rule" id="MF_01818"/>
    </source>
</evidence>
<feature type="active site" description="Proton acceptor" evidence="8">
    <location>
        <position position="73"/>
    </location>
</feature>
<evidence type="ECO:0000256" key="4">
    <source>
        <dbReference type="ARBA" id="ARBA00022723"/>
    </source>
</evidence>
<reference evidence="10 11" key="1">
    <citation type="submission" date="2018-07" db="EMBL/GenBank/DDBJ databases">
        <title>High-quality-draft genome sequence of Gaiella occulta.</title>
        <authorList>
            <person name="Severino R."/>
            <person name="Froufe H.J.C."/>
            <person name="Rainey F.A."/>
            <person name="Barroso C."/>
            <person name="Albuquerque L."/>
            <person name="Lobo-Da-Cunha A."/>
            <person name="Da Costa M.S."/>
            <person name="Egas C."/>
        </authorList>
    </citation>
    <scope>NUCLEOTIDE SEQUENCE [LARGE SCALE GENOMIC DNA]</scope>
    <source>
        <strain evidence="10 11">F2-233</strain>
    </source>
</reference>
<dbReference type="InterPro" id="IPR036866">
    <property type="entry name" value="RibonucZ/Hydroxyglut_hydro"/>
</dbReference>
<dbReference type="SUPFAM" id="SSF56281">
    <property type="entry name" value="Metallo-hydrolase/oxidoreductase"/>
    <property type="match status" value="1"/>
</dbReference>
<comment type="caution">
    <text evidence="10">The sequence shown here is derived from an EMBL/GenBank/DDBJ whole genome shotgun (WGS) entry which is preliminary data.</text>
</comment>
<feature type="binding site" evidence="8">
    <location>
        <position position="274"/>
    </location>
    <ligand>
        <name>Zn(2+)</name>
        <dbReference type="ChEBI" id="CHEBI:29105"/>
        <label>2</label>
        <note>catalytic</note>
    </ligand>
</feature>
<keyword evidence="6 8" id="KW-0378">Hydrolase</keyword>
<evidence type="ECO:0000313" key="10">
    <source>
        <dbReference type="EMBL" id="RDI75216.1"/>
    </source>
</evidence>